<dbReference type="InterPro" id="IPR019606">
    <property type="entry name" value="GerMN"/>
</dbReference>
<feature type="region of interest" description="Disordered" evidence="1">
    <location>
        <begin position="45"/>
        <end position="79"/>
    </location>
</feature>
<feature type="compositionally biased region" description="Polar residues" evidence="1">
    <location>
        <begin position="48"/>
        <end position="57"/>
    </location>
</feature>
<organism evidence="4">
    <name type="scientific">uncultured Leptolyngbya sp</name>
    <dbReference type="NCBI Taxonomy" id="332963"/>
    <lineage>
        <taxon>Bacteria</taxon>
        <taxon>Bacillati</taxon>
        <taxon>Cyanobacteriota</taxon>
        <taxon>Cyanophyceae</taxon>
        <taxon>Leptolyngbyales</taxon>
        <taxon>Leptolyngbyaceae</taxon>
        <taxon>Leptolyngbya group</taxon>
        <taxon>Leptolyngbya</taxon>
        <taxon>environmental samples</taxon>
    </lineage>
</organism>
<gene>
    <name evidence="4" type="ORF">AVDCRST_MAG94-3666</name>
</gene>
<keyword evidence="2" id="KW-0472">Membrane</keyword>
<reference evidence="4" key="1">
    <citation type="submission" date="2020-02" db="EMBL/GenBank/DDBJ databases">
        <authorList>
            <person name="Meier V. D."/>
        </authorList>
    </citation>
    <scope>NUCLEOTIDE SEQUENCE</scope>
    <source>
        <strain evidence="4">AVDCRST_MAG94</strain>
    </source>
</reference>
<dbReference type="Pfam" id="PF10646">
    <property type="entry name" value="Germane"/>
    <property type="match status" value="1"/>
</dbReference>
<feature type="domain" description="GerMN" evidence="3">
    <location>
        <begin position="117"/>
        <end position="203"/>
    </location>
</feature>
<dbReference type="SMART" id="SM00909">
    <property type="entry name" value="Germane"/>
    <property type="match status" value="1"/>
</dbReference>
<keyword evidence="2" id="KW-1133">Transmembrane helix</keyword>
<evidence type="ECO:0000256" key="1">
    <source>
        <dbReference type="SAM" id="MobiDB-lite"/>
    </source>
</evidence>
<keyword evidence="2" id="KW-0812">Transmembrane</keyword>
<accession>A0A6J4MPL7</accession>
<proteinExistence type="predicted"/>
<dbReference type="EMBL" id="CADCTY010001273">
    <property type="protein sequence ID" value="CAA9365295.1"/>
    <property type="molecule type" value="Genomic_DNA"/>
</dbReference>
<dbReference type="AlphaFoldDB" id="A0A6J4MPL7"/>
<evidence type="ECO:0000313" key="4">
    <source>
        <dbReference type="EMBL" id="CAA9365295.1"/>
    </source>
</evidence>
<protein>
    <submittedName>
        <fullName evidence="4">Spore_germination_protein_GerM-LpqB</fullName>
    </submittedName>
</protein>
<evidence type="ECO:0000259" key="3">
    <source>
        <dbReference type="SMART" id="SM00909"/>
    </source>
</evidence>
<feature type="transmembrane region" description="Helical" evidence="2">
    <location>
        <begin position="12"/>
        <end position="32"/>
    </location>
</feature>
<name>A0A6J4MPL7_9CYAN</name>
<evidence type="ECO:0000256" key="2">
    <source>
        <dbReference type="SAM" id="Phobius"/>
    </source>
</evidence>
<sequence>MEDQRSRRHLPLGIIAGLSALVLATGSAVAWWEFQSASRKAPAPEVIENSQVPSEQQKAPPAVIAPSATSKPPVSNAAPASETRTLQVYWLKASGNTIAFSPSPVTLSAQETPNDILVAAVDKLLAGPSSASVTTTIPRDTKLRSLYIKDDEIHVDLSQAFTQGGGSTSMTARLGQVLYTATSLNPDARVWLAVEGKPLETLGGEGLILEQPLTRESFERDFPLGE</sequence>